<reference evidence="2 3" key="1">
    <citation type="submission" date="2020-10" db="EMBL/GenBank/DDBJ databases">
        <title>The genome sequence of Flavobacterium aquaticum 1Y8A.</title>
        <authorList>
            <person name="Liu Y."/>
        </authorList>
    </citation>
    <scope>NUCLEOTIDE SEQUENCE [LARGE SCALE GENOMIC DNA]</scope>
    <source>
        <strain evidence="2 3">1Y8A</strain>
    </source>
</reference>
<dbReference type="EMBL" id="JADFTZ010000002">
    <property type="protein sequence ID" value="MBE9576422.1"/>
    <property type="molecule type" value="Genomic_DNA"/>
</dbReference>
<name>A0ABR9WR79_9FLAO</name>
<keyword evidence="3" id="KW-1185">Reference proteome</keyword>
<keyword evidence="1" id="KW-0472">Membrane</keyword>
<evidence type="ECO:0000313" key="3">
    <source>
        <dbReference type="Proteomes" id="UP000656274"/>
    </source>
</evidence>
<dbReference type="RefSeq" id="WP_194095059.1">
    <property type="nucleotide sequence ID" value="NZ_JADFTZ010000002.1"/>
</dbReference>
<organism evidence="2 3">
    <name type="scientific">Flavobacterium proteolyticum</name>
    <dbReference type="NCBI Taxonomy" id="2911683"/>
    <lineage>
        <taxon>Bacteria</taxon>
        <taxon>Pseudomonadati</taxon>
        <taxon>Bacteroidota</taxon>
        <taxon>Flavobacteriia</taxon>
        <taxon>Flavobacteriales</taxon>
        <taxon>Flavobacteriaceae</taxon>
        <taxon>Flavobacterium</taxon>
    </lineage>
</organism>
<evidence type="ECO:0000313" key="2">
    <source>
        <dbReference type="EMBL" id="MBE9576422.1"/>
    </source>
</evidence>
<protein>
    <recommendedName>
        <fullName evidence="4">SGNH/GDSL hydrolase family protein</fullName>
    </recommendedName>
</protein>
<gene>
    <name evidence="2" type="ORF">IM755_06825</name>
</gene>
<keyword evidence="1" id="KW-0812">Transmembrane</keyword>
<sequence>MKKFLTKIVLYTFFILLIGNGIAWLSLYFIGKSNLYKPQFVKNGVKEKHFDYVVLGSSTGLTTLDTKLIDEKLKTKGLNISMDDSALSSHYLMLQFFYQQQKTTDYLVLAVTPWDLANENPVLNNNDYRFLSERNTKAVSGYYQSIPYEGFPVLKYATYFPLVGVSYYNTELFYPSLFTILKPEKRNRFDEKGNYSYPNLGAPLQAEVTTTAIQFKNPYFKKIKDFCQKNGITLVLYQSPLYKNSVQVTTKDYFVNHSDFISVDSLFYDNLHVNSLGRAQCSQDFAVQFNTIRNANRK</sequence>
<accession>A0ABR9WR79</accession>
<comment type="caution">
    <text evidence="2">The sequence shown here is derived from an EMBL/GenBank/DDBJ whole genome shotgun (WGS) entry which is preliminary data.</text>
</comment>
<evidence type="ECO:0008006" key="4">
    <source>
        <dbReference type="Google" id="ProtNLM"/>
    </source>
</evidence>
<feature type="transmembrane region" description="Helical" evidence="1">
    <location>
        <begin position="9"/>
        <end position="30"/>
    </location>
</feature>
<dbReference type="Proteomes" id="UP000656274">
    <property type="component" value="Unassembled WGS sequence"/>
</dbReference>
<evidence type="ECO:0000256" key="1">
    <source>
        <dbReference type="SAM" id="Phobius"/>
    </source>
</evidence>
<proteinExistence type="predicted"/>
<keyword evidence="1" id="KW-1133">Transmembrane helix</keyword>